<dbReference type="Proteomes" id="UP001627154">
    <property type="component" value="Unassembled WGS sequence"/>
</dbReference>
<name>A0ABD2WLX3_9HYME</name>
<gene>
    <name evidence="2" type="ORF">TKK_011151</name>
</gene>
<comment type="caution">
    <text evidence="2">The sequence shown here is derived from an EMBL/GenBank/DDBJ whole genome shotgun (WGS) entry which is preliminary data.</text>
</comment>
<accession>A0ABD2WLX3</accession>
<evidence type="ECO:0000313" key="2">
    <source>
        <dbReference type="EMBL" id="KAL3394096.1"/>
    </source>
</evidence>
<proteinExistence type="predicted"/>
<evidence type="ECO:0000313" key="3">
    <source>
        <dbReference type="Proteomes" id="UP001627154"/>
    </source>
</evidence>
<sequence>MMYSTFLFITCALLYIFSSNATRQNGSRTHRPAAAQRAAASSNTHAYVVLCTCALLTSRSTCRIDFQRELKIRKTRIIFD</sequence>
<evidence type="ECO:0000256" key="1">
    <source>
        <dbReference type="SAM" id="SignalP"/>
    </source>
</evidence>
<protein>
    <recommendedName>
        <fullName evidence="4">Secreted protein</fullName>
    </recommendedName>
</protein>
<feature type="signal peptide" evidence="1">
    <location>
        <begin position="1"/>
        <end position="21"/>
    </location>
</feature>
<reference evidence="2 3" key="1">
    <citation type="journal article" date="2024" name="bioRxiv">
        <title>A reference genome for Trichogramma kaykai: A tiny desert-dwelling parasitoid wasp with competing sex-ratio distorters.</title>
        <authorList>
            <person name="Culotta J."/>
            <person name="Lindsey A.R."/>
        </authorList>
    </citation>
    <scope>NUCLEOTIDE SEQUENCE [LARGE SCALE GENOMIC DNA]</scope>
    <source>
        <strain evidence="2 3">KSX58</strain>
    </source>
</reference>
<evidence type="ECO:0008006" key="4">
    <source>
        <dbReference type="Google" id="ProtNLM"/>
    </source>
</evidence>
<dbReference type="EMBL" id="JBJJXI010000092">
    <property type="protein sequence ID" value="KAL3394096.1"/>
    <property type="molecule type" value="Genomic_DNA"/>
</dbReference>
<feature type="chain" id="PRO_5044830438" description="Secreted protein" evidence="1">
    <location>
        <begin position="22"/>
        <end position="80"/>
    </location>
</feature>
<keyword evidence="3" id="KW-1185">Reference proteome</keyword>
<dbReference type="AlphaFoldDB" id="A0ABD2WLX3"/>
<organism evidence="2 3">
    <name type="scientific">Trichogramma kaykai</name>
    <dbReference type="NCBI Taxonomy" id="54128"/>
    <lineage>
        <taxon>Eukaryota</taxon>
        <taxon>Metazoa</taxon>
        <taxon>Ecdysozoa</taxon>
        <taxon>Arthropoda</taxon>
        <taxon>Hexapoda</taxon>
        <taxon>Insecta</taxon>
        <taxon>Pterygota</taxon>
        <taxon>Neoptera</taxon>
        <taxon>Endopterygota</taxon>
        <taxon>Hymenoptera</taxon>
        <taxon>Apocrita</taxon>
        <taxon>Proctotrupomorpha</taxon>
        <taxon>Chalcidoidea</taxon>
        <taxon>Trichogrammatidae</taxon>
        <taxon>Trichogramma</taxon>
    </lineage>
</organism>
<keyword evidence="1" id="KW-0732">Signal</keyword>